<dbReference type="EMBL" id="SLWO01000005">
    <property type="protein sequence ID" value="TCO23888.1"/>
    <property type="molecule type" value="Genomic_DNA"/>
</dbReference>
<dbReference type="RefSeq" id="WP_165877938.1">
    <property type="nucleotide sequence ID" value="NZ_BMJO01000005.1"/>
</dbReference>
<reference evidence="2" key="4">
    <citation type="submission" date="2024-05" db="EMBL/GenBank/DDBJ databases">
        <authorList>
            <person name="Sun Q."/>
            <person name="Zhou Y."/>
        </authorList>
    </citation>
    <scope>NUCLEOTIDE SEQUENCE</scope>
    <source>
        <strain evidence="2">CGMCC 1.15644</strain>
    </source>
</reference>
<reference evidence="5" key="2">
    <citation type="journal article" date="2019" name="Int. J. Syst. Evol. Microbiol.">
        <title>The Global Catalogue of Microorganisms (GCM) 10K type strain sequencing project: providing services to taxonomists for standard genome sequencing and annotation.</title>
        <authorList>
            <consortium name="The Broad Institute Genomics Platform"/>
            <consortium name="The Broad Institute Genome Sequencing Center for Infectious Disease"/>
            <person name="Wu L."/>
            <person name="Ma J."/>
        </authorList>
    </citation>
    <scope>NUCLEOTIDE SEQUENCE [LARGE SCALE GENOMIC DNA]</scope>
    <source>
        <strain evidence="5">CGMCC 1.15644</strain>
    </source>
</reference>
<comment type="caution">
    <text evidence="3">The sequence shown here is derived from an EMBL/GenBank/DDBJ whole genome shotgun (WGS) entry which is preliminary data.</text>
</comment>
<dbReference type="Proteomes" id="UP000295684">
    <property type="component" value="Unassembled WGS sequence"/>
</dbReference>
<dbReference type="Proteomes" id="UP000622648">
    <property type="component" value="Unassembled WGS sequence"/>
</dbReference>
<dbReference type="Pfam" id="PF14393">
    <property type="entry name" value="DUF4422"/>
    <property type="match status" value="1"/>
</dbReference>
<dbReference type="InterPro" id="IPR025536">
    <property type="entry name" value="DUF4422"/>
</dbReference>
<proteinExistence type="predicted"/>
<reference evidence="2" key="1">
    <citation type="journal article" date="2014" name="Int. J. Syst. Evol. Microbiol.">
        <title>Complete genome of a new Firmicutes species belonging to the dominant human colonic microbiota ('Ruminococcus bicirculans') reveals two chromosomes and a selective capacity to utilize plant glucans.</title>
        <authorList>
            <consortium name="NISC Comparative Sequencing Program"/>
            <person name="Wegmann U."/>
            <person name="Louis P."/>
            <person name="Goesmann A."/>
            <person name="Henrissat B."/>
            <person name="Duncan S.H."/>
            <person name="Flint H.J."/>
        </authorList>
    </citation>
    <scope>NUCLEOTIDE SEQUENCE</scope>
    <source>
        <strain evidence="2">CGMCC 1.15644</strain>
    </source>
</reference>
<organism evidence="3 4">
    <name type="scientific">Pedobacter psychrotolerans</name>
    <dbReference type="NCBI Taxonomy" id="1843235"/>
    <lineage>
        <taxon>Bacteria</taxon>
        <taxon>Pseudomonadati</taxon>
        <taxon>Bacteroidota</taxon>
        <taxon>Sphingobacteriia</taxon>
        <taxon>Sphingobacteriales</taxon>
        <taxon>Sphingobacteriaceae</taxon>
        <taxon>Pedobacter</taxon>
    </lineage>
</organism>
<feature type="domain" description="DUF4422" evidence="1">
    <location>
        <begin position="7"/>
        <end position="256"/>
    </location>
</feature>
<evidence type="ECO:0000259" key="1">
    <source>
        <dbReference type="Pfam" id="PF14393"/>
    </source>
</evidence>
<accession>A0A4R2HA21</accession>
<evidence type="ECO:0000313" key="2">
    <source>
        <dbReference type="EMBL" id="GGE63335.1"/>
    </source>
</evidence>
<protein>
    <submittedName>
        <fullName evidence="2">Exopolysaccharide biosynthesis protein</fullName>
    </submittedName>
    <submittedName>
        <fullName evidence="3">Uncharacterized protein DUF4422</fullName>
    </submittedName>
</protein>
<evidence type="ECO:0000313" key="4">
    <source>
        <dbReference type="Proteomes" id="UP000295684"/>
    </source>
</evidence>
<reference evidence="3 4" key="3">
    <citation type="submission" date="2019-03" db="EMBL/GenBank/DDBJ databases">
        <title>Genomic Encyclopedia of Type Strains, Phase IV (KMG-IV): sequencing the most valuable type-strain genomes for metagenomic binning, comparative biology and taxonomic classification.</title>
        <authorList>
            <person name="Goeker M."/>
        </authorList>
    </citation>
    <scope>NUCLEOTIDE SEQUENCE [LARGE SCALE GENOMIC DNA]</scope>
    <source>
        <strain evidence="3 4">DSM 103236</strain>
    </source>
</reference>
<dbReference type="EMBL" id="BMJO01000005">
    <property type="protein sequence ID" value="GGE63335.1"/>
    <property type="molecule type" value="Genomic_DNA"/>
</dbReference>
<evidence type="ECO:0000313" key="3">
    <source>
        <dbReference type="EMBL" id="TCO23888.1"/>
    </source>
</evidence>
<name>A0A4R2HA21_9SPHI</name>
<sequence>MNKELTIFSVYHRKFPVPECDYIQPIQVGRVFTNLELGFISDDIGENIANKNKTYSELTALFWIWKNIDKIESKWIGLCHYRRYFVLPKTRVIKKLFSSKLITDPRDSYNMEFNKSLLIDISSQQLKYKLIEALSAGKMVVPSQAYLSLELKAEANIKMHYIYNHISEDWYLMQAAVLSLYPEYENSFNIFFERETKMHCYNMFIANKVIFDAYCTWLFTILFELEKTVKLSEYEYQRRIFGFFSERLFNLYLFHNKLEKYEFPVLFFT</sequence>
<dbReference type="AlphaFoldDB" id="A0A4R2HA21"/>
<evidence type="ECO:0000313" key="5">
    <source>
        <dbReference type="Proteomes" id="UP000622648"/>
    </source>
</evidence>
<gene>
    <name evidence="3" type="ORF">EV200_105362</name>
    <name evidence="2" type="ORF">GCM10011413_32200</name>
</gene>
<keyword evidence="5" id="KW-1185">Reference proteome</keyword>